<dbReference type="Proteomes" id="UP000887565">
    <property type="component" value="Unplaced"/>
</dbReference>
<dbReference type="WBParaSite" id="nRc.2.0.1.t06194-RA">
    <property type="protein sequence ID" value="nRc.2.0.1.t06194-RA"/>
    <property type="gene ID" value="nRc.2.0.1.g06194"/>
</dbReference>
<organism evidence="2 3">
    <name type="scientific">Romanomermis culicivorax</name>
    <name type="common">Nematode worm</name>
    <dbReference type="NCBI Taxonomy" id="13658"/>
    <lineage>
        <taxon>Eukaryota</taxon>
        <taxon>Metazoa</taxon>
        <taxon>Ecdysozoa</taxon>
        <taxon>Nematoda</taxon>
        <taxon>Enoplea</taxon>
        <taxon>Dorylaimia</taxon>
        <taxon>Mermithida</taxon>
        <taxon>Mermithoidea</taxon>
        <taxon>Mermithidae</taxon>
        <taxon>Romanomermis</taxon>
    </lineage>
</organism>
<proteinExistence type="predicted"/>
<reference evidence="3" key="1">
    <citation type="submission" date="2022-11" db="UniProtKB">
        <authorList>
            <consortium name="WormBaseParasite"/>
        </authorList>
    </citation>
    <scope>IDENTIFICATION</scope>
</reference>
<feature type="compositionally biased region" description="Polar residues" evidence="1">
    <location>
        <begin position="50"/>
        <end position="70"/>
    </location>
</feature>
<dbReference type="AlphaFoldDB" id="A0A915HWC4"/>
<feature type="region of interest" description="Disordered" evidence="1">
    <location>
        <begin position="50"/>
        <end position="75"/>
    </location>
</feature>
<sequence length="104" mass="11911">MKINAIELDIVPKKSMEKQTSSGTRWDVSWPAYQLALNNFSDEKLENKMLQTSPATRAQQNSETRTGRSLTTKTKTKTETCYAKPELTSKFIETFHRGCCQFDI</sequence>
<evidence type="ECO:0000313" key="3">
    <source>
        <dbReference type="WBParaSite" id="nRc.2.0.1.t06194-RA"/>
    </source>
</evidence>
<evidence type="ECO:0000256" key="1">
    <source>
        <dbReference type="SAM" id="MobiDB-lite"/>
    </source>
</evidence>
<name>A0A915HWC4_ROMCU</name>
<protein>
    <submittedName>
        <fullName evidence="3">Uncharacterized protein</fullName>
    </submittedName>
</protein>
<accession>A0A915HWC4</accession>
<keyword evidence="2" id="KW-1185">Reference proteome</keyword>
<evidence type="ECO:0000313" key="2">
    <source>
        <dbReference type="Proteomes" id="UP000887565"/>
    </source>
</evidence>